<dbReference type="OrthoDB" id="8265472at2"/>
<dbReference type="STRING" id="1177755.A7A08_01683"/>
<accession>A0A1E2RZY4</accession>
<dbReference type="PATRIC" id="fig|1177755.3.peg.1687"/>
<dbReference type="AlphaFoldDB" id="A0A1E2RZY4"/>
<dbReference type="Proteomes" id="UP000095087">
    <property type="component" value="Unassembled WGS sequence"/>
</dbReference>
<comment type="caution">
    <text evidence="1">The sequence shown here is derived from an EMBL/GenBank/DDBJ whole genome shotgun (WGS) entry which is preliminary data.</text>
</comment>
<proteinExistence type="predicted"/>
<organism evidence="1 2">
    <name type="scientific">Methyloligella halotolerans</name>
    <dbReference type="NCBI Taxonomy" id="1177755"/>
    <lineage>
        <taxon>Bacteria</taxon>
        <taxon>Pseudomonadati</taxon>
        <taxon>Pseudomonadota</taxon>
        <taxon>Alphaproteobacteria</taxon>
        <taxon>Hyphomicrobiales</taxon>
        <taxon>Hyphomicrobiaceae</taxon>
        <taxon>Methyloligella</taxon>
    </lineage>
</organism>
<dbReference type="RefSeq" id="WP_069094973.1">
    <property type="nucleotide sequence ID" value="NZ_MASI01000003.1"/>
</dbReference>
<dbReference type="EMBL" id="MASI01000003">
    <property type="protein sequence ID" value="ODA67648.1"/>
    <property type="molecule type" value="Genomic_DNA"/>
</dbReference>
<dbReference type="Gene3D" id="3.10.150.10">
    <property type="entry name" value="DNA Polymerase III, subunit A, domain 2"/>
    <property type="match status" value="1"/>
</dbReference>
<sequence length="238" mass="26334">MAKRKKKIAYKRVDRGGFHCETENILASVKAKHLLMLAPFVCWEETRYYLNGIFIQRAPQGGIYLAATDGHRLGIIYDPDGETNAEVIFRLPPETLRRIRENKPLGAVLTQSGCSLVANAGDVPEGPYPGGPIEGTFPAFWRVIPHVRRTSKPAAFNARYVGDFRKVGVAAGLPNDGACGHANLWQFYPAESKLPESCAFIVRNWHLPEFLGVLMPARGEKGFPARPDWLFEDGEGAA</sequence>
<reference evidence="1 2" key="1">
    <citation type="submission" date="2016-07" db="EMBL/GenBank/DDBJ databases">
        <title>Draft genome sequence of Methyloligella halotolerans C2T (VKM B-2706T=CCUG 61687T=DSM 25045T), a halotolerant polyhydroxybutyrate accumulating methylotroph.</title>
        <authorList>
            <person name="Vasilenko O.V."/>
            <person name="Doronina N.V."/>
            <person name="Poroshina M.N."/>
            <person name="Tarlachkov S.V."/>
            <person name="Trotsenko Y.A."/>
        </authorList>
    </citation>
    <scope>NUCLEOTIDE SEQUENCE [LARGE SCALE GENOMIC DNA]</scope>
    <source>
        <strain evidence="1 2">VKM B-2706</strain>
    </source>
</reference>
<name>A0A1E2RZY4_9HYPH</name>
<keyword evidence="2" id="KW-1185">Reference proteome</keyword>
<evidence type="ECO:0000313" key="2">
    <source>
        <dbReference type="Proteomes" id="UP000095087"/>
    </source>
</evidence>
<gene>
    <name evidence="1" type="ORF">A7A08_01683</name>
</gene>
<evidence type="ECO:0000313" key="1">
    <source>
        <dbReference type="EMBL" id="ODA67648.1"/>
    </source>
</evidence>
<protein>
    <submittedName>
        <fullName evidence="1">DNA polymerase III subunit beta</fullName>
    </submittedName>
</protein>